<evidence type="ECO:0000313" key="3">
    <source>
        <dbReference type="EMBL" id="KAF1985667.1"/>
    </source>
</evidence>
<dbReference type="InterPro" id="IPR008271">
    <property type="entry name" value="Ser/Thr_kinase_AS"/>
</dbReference>
<dbReference type="AlphaFoldDB" id="A0A6G1GXZ4"/>
<accession>A0A6G1GXZ4</accession>
<dbReference type="SMART" id="SM00220">
    <property type="entry name" value="S_TKc"/>
    <property type="match status" value="1"/>
</dbReference>
<proteinExistence type="predicted"/>
<dbReference type="PROSITE" id="PS00108">
    <property type="entry name" value="PROTEIN_KINASE_ST"/>
    <property type="match status" value="1"/>
</dbReference>
<keyword evidence="3" id="KW-0808">Transferase</keyword>
<reference evidence="3" key="1">
    <citation type="journal article" date="2020" name="Stud. Mycol.">
        <title>101 Dothideomycetes genomes: a test case for predicting lifestyles and emergence of pathogens.</title>
        <authorList>
            <person name="Haridas S."/>
            <person name="Albert R."/>
            <person name="Binder M."/>
            <person name="Bloem J."/>
            <person name="Labutti K."/>
            <person name="Salamov A."/>
            <person name="Andreopoulos B."/>
            <person name="Baker S."/>
            <person name="Barry K."/>
            <person name="Bills G."/>
            <person name="Bluhm B."/>
            <person name="Cannon C."/>
            <person name="Castanera R."/>
            <person name="Culley D."/>
            <person name="Daum C."/>
            <person name="Ezra D."/>
            <person name="Gonzalez J."/>
            <person name="Henrissat B."/>
            <person name="Kuo A."/>
            <person name="Liang C."/>
            <person name="Lipzen A."/>
            <person name="Lutzoni F."/>
            <person name="Magnuson J."/>
            <person name="Mondo S."/>
            <person name="Nolan M."/>
            <person name="Ohm R."/>
            <person name="Pangilinan J."/>
            <person name="Park H.-J."/>
            <person name="Ramirez L."/>
            <person name="Alfaro M."/>
            <person name="Sun H."/>
            <person name="Tritt A."/>
            <person name="Yoshinaga Y."/>
            <person name="Zwiers L.-H."/>
            <person name="Turgeon B."/>
            <person name="Goodwin S."/>
            <person name="Spatafora J."/>
            <person name="Crous P."/>
            <person name="Grigoriev I."/>
        </authorList>
    </citation>
    <scope>NUCLEOTIDE SEQUENCE</scope>
    <source>
        <strain evidence="3">CBS 113979</strain>
    </source>
</reference>
<dbReference type="EMBL" id="ML977161">
    <property type="protein sequence ID" value="KAF1985667.1"/>
    <property type="molecule type" value="Genomic_DNA"/>
</dbReference>
<dbReference type="GO" id="GO:0004672">
    <property type="term" value="F:protein kinase activity"/>
    <property type="evidence" value="ECO:0007669"/>
    <property type="project" value="InterPro"/>
</dbReference>
<gene>
    <name evidence="3" type="ORF">K402DRAFT_405118</name>
</gene>
<dbReference type="InterPro" id="IPR011009">
    <property type="entry name" value="Kinase-like_dom_sf"/>
</dbReference>
<name>A0A6G1GXZ4_9PEZI</name>
<dbReference type="PROSITE" id="PS50011">
    <property type="entry name" value="PROTEIN_KINASE_DOM"/>
    <property type="match status" value="1"/>
</dbReference>
<dbReference type="SUPFAM" id="SSF56112">
    <property type="entry name" value="Protein kinase-like (PK-like)"/>
    <property type="match status" value="1"/>
</dbReference>
<dbReference type="Gene3D" id="1.10.510.10">
    <property type="entry name" value="Transferase(Phosphotransferase) domain 1"/>
    <property type="match status" value="1"/>
</dbReference>
<feature type="compositionally biased region" description="Basic and acidic residues" evidence="1">
    <location>
        <begin position="281"/>
        <end position="295"/>
    </location>
</feature>
<feature type="region of interest" description="Disordered" evidence="1">
    <location>
        <begin position="418"/>
        <end position="437"/>
    </location>
</feature>
<keyword evidence="4" id="KW-1185">Reference proteome</keyword>
<feature type="region of interest" description="Disordered" evidence="1">
    <location>
        <begin position="570"/>
        <end position="593"/>
    </location>
</feature>
<sequence length="650" mass="72827">MARKFPKMQREFAWAHKAFIAHSFGLDPQADHNALDDPRVIAAYRKLGIMKLWQQHVRAERRNPPEWVPTFEHIALDGLGATEVNEPRNPPPGDGAPPAGPVIRHPIGDLRTAAEVYGERNKAPDPVPNADVAIGSWPARDFHENSSQWQGTWGCKQFHDAAIYNNTVALALRRGEQAPNAPDTSLANVAASTDFNSPLWVARLLDTGGFSTIYMVIRYGQDGLIVDRVVQKHSRYNLSFEEYSEDFDQTNAPNEVRIHNIIHGSGRRSIIPFRGWKPEVETEKAAERREERNALRNDPNNEDEAPDPMYHLYTDYAPYGDLHSLIHNSWANDRPLPEAFIFHVFHELVNACLIMSYDGADPDLKTDNALDQSHIVHADLKPTNVLLGLEGDTAADSLFPGYPSINVMDFGLAFRTSEHDSGNPSSHGSRGTPSWRSPESVNSMHKFLYPSDIWCVGAIIWNMMRTWWQVVPMLIWEHRASNFQMRSNHWVTNLDMLPREPTQYNAELDALVYECLDTDPKKRPKPAALLARIRELIDRLGLSETHDHVPLPDATGADAVDHRLNYTPFADGGQFPLGGPTRRPPGRRQRTGVSEDIRAAARAGRAKRRIHIRAEMERRARNREALALAAAAGSAGPTFTASFATTVPGS</sequence>
<dbReference type="Proteomes" id="UP000800041">
    <property type="component" value="Unassembled WGS sequence"/>
</dbReference>
<dbReference type="OrthoDB" id="310217at2759"/>
<dbReference type="InterPro" id="IPR000719">
    <property type="entry name" value="Prot_kinase_dom"/>
</dbReference>
<organism evidence="3 4">
    <name type="scientific">Aulographum hederae CBS 113979</name>
    <dbReference type="NCBI Taxonomy" id="1176131"/>
    <lineage>
        <taxon>Eukaryota</taxon>
        <taxon>Fungi</taxon>
        <taxon>Dikarya</taxon>
        <taxon>Ascomycota</taxon>
        <taxon>Pezizomycotina</taxon>
        <taxon>Dothideomycetes</taxon>
        <taxon>Pleosporomycetidae</taxon>
        <taxon>Aulographales</taxon>
        <taxon>Aulographaceae</taxon>
    </lineage>
</organism>
<feature type="compositionally biased region" description="Polar residues" evidence="1">
    <location>
        <begin position="422"/>
        <end position="437"/>
    </location>
</feature>
<dbReference type="InterPro" id="IPR053083">
    <property type="entry name" value="TF_kinase-domain_protein"/>
</dbReference>
<dbReference type="PANTHER" id="PTHR44305">
    <property type="entry name" value="SI:DKEY-192D15.2-RELATED"/>
    <property type="match status" value="1"/>
</dbReference>
<dbReference type="Pfam" id="PF00069">
    <property type="entry name" value="Pkinase"/>
    <property type="match status" value="1"/>
</dbReference>
<dbReference type="PANTHER" id="PTHR44305:SF24">
    <property type="entry name" value="TYROSINE-PROTEIN KINASE C03B1.5-RELATED"/>
    <property type="match status" value="1"/>
</dbReference>
<protein>
    <submittedName>
        <fullName evidence="3">Kinase-like protein</fullName>
    </submittedName>
</protein>
<evidence type="ECO:0000259" key="2">
    <source>
        <dbReference type="PROSITE" id="PS50011"/>
    </source>
</evidence>
<keyword evidence="3" id="KW-0418">Kinase</keyword>
<dbReference type="GO" id="GO:0005524">
    <property type="term" value="F:ATP binding"/>
    <property type="evidence" value="ECO:0007669"/>
    <property type="project" value="InterPro"/>
</dbReference>
<feature type="domain" description="Protein kinase" evidence="2">
    <location>
        <begin position="199"/>
        <end position="537"/>
    </location>
</feature>
<evidence type="ECO:0000313" key="4">
    <source>
        <dbReference type="Proteomes" id="UP000800041"/>
    </source>
</evidence>
<feature type="region of interest" description="Disordered" evidence="1">
    <location>
        <begin position="281"/>
        <end position="307"/>
    </location>
</feature>
<evidence type="ECO:0000256" key="1">
    <source>
        <dbReference type="SAM" id="MobiDB-lite"/>
    </source>
</evidence>